<evidence type="ECO:0000313" key="3">
    <source>
        <dbReference type="EMBL" id="MFD2159678.1"/>
    </source>
</evidence>
<accession>A0ABW4ZCF1</accession>
<protein>
    <submittedName>
        <fullName evidence="3">Endonuclease/exonuclease/phosphatase family protein</fullName>
    </submittedName>
</protein>
<dbReference type="PANTHER" id="PTHR14859">
    <property type="entry name" value="CALCOFLUOR WHITE HYPERSENSITIVE PROTEIN PRECURSOR"/>
    <property type="match status" value="1"/>
</dbReference>
<dbReference type="EMBL" id="JBHUJB010000049">
    <property type="protein sequence ID" value="MFD2159678.1"/>
    <property type="molecule type" value="Genomic_DNA"/>
</dbReference>
<sequence>MTLLITSLLLTLTNLTHAQNKDPHPNTLRVMTYNIWHVFAKGKEVEAGCQFIKEQSPDVVALQELTSIKPERLQELASNWEHPHSSLLKTNGFSVGLTSRWPIEVVEKGFSGMHHGYLHAKTNGVHYFVVHLSPFKWEVRHREADLLCKKIAPLLRQNESVIVLGDFNALTPDDRRWLESKDNANLLESKLQTDARHAHVQNLKGGKFEYGVLQKFHELGLVDTAKNHLPEKVEARLTSPTGVWDDKKTAVKKGQRIDFILASKDLYRKVKGCKIITEGEVNKISDHYPVITDFNK</sequence>
<dbReference type="GO" id="GO:0004519">
    <property type="term" value="F:endonuclease activity"/>
    <property type="evidence" value="ECO:0007669"/>
    <property type="project" value="UniProtKB-KW"/>
</dbReference>
<dbReference type="SUPFAM" id="SSF56219">
    <property type="entry name" value="DNase I-like"/>
    <property type="match status" value="1"/>
</dbReference>
<evidence type="ECO:0000313" key="4">
    <source>
        <dbReference type="Proteomes" id="UP001597389"/>
    </source>
</evidence>
<dbReference type="InterPro" id="IPR051916">
    <property type="entry name" value="GPI-anchor_lipid_remodeler"/>
</dbReference>
<organism evidence="3 4">
    <name type="scientific">Rubritalea tangerina</name>
    <dbReference type="NCBI Taxonomy" id="430798"/>
    <lineage>
        <taxon>Bacteria</taxon>
        <taxon>Pseudomonadati</taxon>
        <taxon>Verrucomicrobiota</taxon>
        <taxon>Verrucomicrobiia</taxon>
        <taxon>Verrucomicrobiales</taxon>
        <taxon>Rubritaleaceae</taxon>
        <taxon>Rubritalea</taxon>
    </lineage>
</organism>
<dbReference type="Pfam" id="PF03372">
    <property type="entry name" value="Exo_endo_phos"/>
    <property type="match status" value="1"/>
</dbReference>
<dbReference type="Gene3D" id="3.60.10.10">
    <property type="entry name" value="Endonuclease/exonuclease/phosphatase"/>
    <property type="match status" value="1"/>
</dbReference>
<keyword evidence="3" id="KW-0540">Nuclease</keyword>
<dbReference type="InterPro" id="IPR036691">
    <property type="entry name" value="Endo/exonu/phosph_ase_sf"/>
</dbReference>
<feature type="signal peptide" evidence="1">
    <location>
        <begin position="1"/>
        <end position="18"/>
    </location>
</feature>
<feature type="chain" id="PRO_5046244019" evidence="1">
    <location>
        <begin position="19"/>
        <end position="296"/>
    </location>
</feature>
<evidence type="ECO:0000259" key="2">
    <source>
        <dbReference type="Pfam" id="PF03372"/>
    </source>
</evidence>
<feature type="domain" description="Endonuclease/exonuclease/phosphatase" evidence="2">
    <location>
        <begin position="31"/>
        <end position="287"/>
    </location>
</feature>
<keyword evidence="3" id="KW-0255">Endonuclease</keyword>
<comment type="caution">
    <text evidence="3">The sequence shown here is derived from an EMBL/GenBank/DDBJ whole genome shotgun (WGS) entry which is preliminary data.</text>
</comment>
<dbReference type="RefSeq" id="WP_377178362.1">
    <property type="nucleotide sequence ID" value="NZ_JBHUJB010000049.1"/>
</dbReference>
<proteinExistence type="predicted"/>
<gene>
    <name evidence="3" type="ORF">ACFSW8_12280</name>
</gene>
<reference evidence="4" key="1">
    <citation type="journal article" date="2019" name="Int. J. Syst. Evol. Microbiol.">
        <title>The Global Catalogue of Microorganisms (GCM) 10K type strain sequencing project: providing services to taxonomists for standard genome sequencing and annotation.</title>
        <authorList>
            <consortium name="The Broad Institute Genomics Platform"/>
            <consortium name="The Broad Institute Genome Sequencing Center for Infectious Disease"/>
            <person name="Wu L."/>
            <person name="Ma J."/>
        </authorList>
    </citation>
    <scope>NUCLEOTIDE SEQUENCE [LARGE SCALE GENOMIC DNA]</scope>
    <source>
        <strain evidence="4">CCUG 57942</strain>
    </source>
</reference>
<keyword evidence="3" id="KW-0378">Hydrolase</keyword>
<dbReference type="InterPro" id="IPR005135">
    <property type="entry name" value="Endo/exonuclease/phosphatase"/>
</dbReference>
<keyword evidence="1" id="KW-0732">Signal</keyword>
<evidence type="ECO:0000256" key="1">
    <source>
        <dbReference type="SAM" id="SignalP"/>
    </source>
</evidence>
<dbReference type="Proteomes" id="UP001597389">
    <property type="component" value="Unassembled WGS sequence"/>
</dbReference>
<keyword evidence="4" id="KW-1185">Reference proteome</keyword>
<dbReference type="PANTHER" id="PTHR14859:SF1">
    <property type="entry name" value="PGAP2-INTERACTING PROTEIN"/>
    <property type="match status" value="1"/>
</dbReference>
<name>A0ABW4ZCF1_9BACT</name>